<dbReference type="EMBL" id="JAJUBC010000026">
    <property type="protein sequence ID" value="MDD1795206.1"/>
    <property type="molecule type" value="Genomic_DNA"/>
</dbReference>
<sequence length="125" mass="14139">MFFLIGEMVFVGIVGQAVALFVLLIAGTLGFLVANDIPIFEDADPTVIYGEWIEQGVAPYAADRFEVRRDGIYIKGARTTSHYEFTGKKLIYTVGNNTYLYVVEDAETIQREKPYHYSTPFTKVR</sequence>
<reference evidence="2" key="1">
    <citation type="submission" date="2021-12" db="EMBL/GenBank/DDBJ databases">
        <title>Enterovibrio ZSDZ35 sp. nov. and Enterovibrio ZSDZ42 sp. nov., isolated from coastal seawater in Qingdao.</title>
        <authorList>
            <person name="Zhang P."/>
        </authorList>
    </citation>
    <scope>NUCLEOTIDE SEQUENCE</scope>
    <source>
        <strain evidence="2">ZSDZ42</strain>
    </source>
</reference>
<keyword evidence="1" id="KW-0472">Membrane</keyword>
<organism evidence="2 3">
    <name type="scientific">Enterovibrio gelatinilyticus</name>
    <dbReference type="NCBI Taxonomy" id="2899819"/>
    <lineage>
        <taxon>Bacteria</taxon>
        <taxon>Pseudomonadati</taxon>
        <taxon>Pseudomonadota</taxon>
        <taxon>Gammaproteobacteria</taxon>
        <taxon>Vibrionales</taxon>
        <taxon>Vibrionaceae</taxon>
        <taxon>Enterovibrio</taxon>
    </lineage>
</organism>
<keyword evidence="1" id="KW-1133">Transmembrane helix</keyword>
<dbReference type="InterPro" id="IPR021271">
    <property type="entry name" value="DUF2850"/>
</dbReference>
<proteinExistence type="predicted"/>
<evidence type="ECO:0000313" key="3">
    <source>
        <dbReference type="Proteomes" id="UP001149400"/>
    </source>
</evidence>
<dbReference type="RefSeq" id="WP_274166013.1">
    <property type="nucleotide sequence ID" value="NZ_JAJUBC010000026.1"/>
</dbReference>
<accession>A0ABT5R616</accession>
<keyword evidence="1" id="KW-0812">Transmembrane</keyword>
<evidence type="ECO:0000256" key="1">
    <source>
        <dbReference type="SAM" id="Phobius"/>
    </source>
</evidence>
<feature type="transmembrane region" description="Helical" evidence="1">
    <location>
        <begin position="9"/>
        <end position="34"/>
    </location>
</feature>
<evidence type="ECO:0000313" key="2">
    <source>
        <dbReference type="EMBL" id="MDD1795206.1"/>
    </source>
</evidence>
<comment type="caution">
    <text evidence="2">The sequence shown here is derived from an EMBL/GenBank/DDBJ whole genome shotgun (WGS) entry which is preliminary data.</text>
</comment>
<dbReference type="Proteomes" id="UP001149400">
    <property type="component" value="Unassembled WGS sequence"/>
</dbReference>
<dbReference type="Pfam" id="PF11012">
    <property type="entry name" value="DUF2850"/>
    <property type="match status" value="1"/>
</dbReference>
<name>A0ABT5R616_9GAMM</name>
<keyword evidence="3" id="KW-1185">Reference proteome</keyword>
<protein>
    <submittedName>
        <fullName evidence="2">DUF2850 domain-containing protein</fullName>
    </submittedName>
</protein>
<gene>
    <name evidence="2" type="ORF">LRP50_18925</name>
</gene>